<organism evidence="2 3">
    <name type="scientific">Mycena rosella</name>
    <name type="common">Pink bonnet</name>
    <name type="synonym">Agaricus rosellus</name>
    <dbReference type="NCBI Taxonomy" id="1033263"/>
    <lineage>
        <taxon>Eukaryota</taxon>
        <taxon>Fungi</taxon>
        <taxon>Dikarya</taxon>
        <taxon>Basidiomycota</taxon>
        <taxon>Agaricomycotina</taxon>
        <taxon>Agaricomycetes</taxon>
        <taxon>Agaricomycetidae</taxon>
        <taxon>Agaricales</taxon>
        <taxon>Marasmiineae</taxon>
        <taxon>Mycenaceae</taxon>
        <taxon>Mycena</taxon>
    </lineage>
</organism>
<keyword evidence="3" id="KW-1185">Reference proteome</keyword>
<dbReference type="EMBL" id="JARKIE010000397">
    <property type="protein sequence ID" value="KAJ7645701.1"/>
    <property type="molecule type" value="Genomic_DNA"/>
</dbReference>
<evidence type="ECO:0000313" key="2">
    <source>
        <dbReference type="EMBL" id="KAJ7645701.1"/>
    </source>
</evidence>
<feature type="region of interest" description="Disordered" evidence="1">
    <location>
        <begin position="1"/>
        <end position="40"/>
    </location>
</feature>
<evidence type="ECO:0000313" key="3">
    <source>
        <dbReference type="Proteomes" id="UP001221757"/>
    </source>
</evidence>
<comment type="caution">
    <text evidence="2">The sequence shown here is derived from an EMBL/GenBank/DDBJ whole genome shotgun (WGS) entry which is preliminary data.</text>
</comment>
<gene>
    <name evidence="2" type="ORF">B0H17DRAFT_1186915</name>
</gene>
<dbReference type="Pfam" id="PF20414">
    <property type="entry name" value="DUF6698"/>
    <property type="match status" value="1"/>
</dbReference>
<reference evidence="2" key="1">
    <citation type="submission" date="2023-03" db="EMBL/GenBank/DDBJ databases">
        <title>Massive genome expansion in bonnet fungi (Mycena s.s.) driven by repeated elements and novel gene families across ecological guilds.</title>
        <authorList>
            <consortium name="Lawrence Berkeley National Laboratory"/>
            <person name="Harder C.B."/>
            <person name="Miyauchi S."/>
            <person name="Viragh M."/>
            <person name="Kuo A."/>
            <person name="Thoen E."/>
            <person name="Andreopoulos B."/>
            <person name="Lu D."/>
            <person name="Skrede I."/>
            <person name="Drula E."/>
            <person name="Henrissat B."/>
            <person name="Morin E."/>
            <person name="Kohler A."/>
            <person name="Barry K."/>
            <person name="LaButti K."/>
            <person name="Morin E."/>
            <person name="Salamov A."/>
            <person name="Lipzen A."/>
            <person name="Mereny Z."/>
            <person name="Hegedus B."/>
            <person name="Baldrian P."/>
            <person name="Stursova M."/>
            <person name="Weitz H."/>
            <person name="Taylor A."/>
            <person name="Grigoriev I.V."/>
            <person name="Nagy L.G."/>
            <person name="Martin F."/>
            <person name="Kauserud H."/>
        </authorList>
    </citation>
    <scope>NUCLEOTIDE SEQUENCE</scope>
    <source>
        <strain evidence="2">CBHHK067</strain>
    </source>
</reference>
<dbReference type="Proteomes" id="UP001221757">
    <property type="component" value="Unassembled WGS sequence"/>
</dbReference>
<protein>
    <submittedName>
        <fullName evidence="2">Uncharacterized protein</fullName>
    </submittedName>
</protein>
<dbReference type="AlphaFoldDB" id="A0AAD7CCV1"/>
<evidence type="ECO:0000256" key="1">
    <source>
        <dbReference type="SAM" id="MobiDB-lite"/>
    </source>
</evidence>
<sequence length="355" mass="38856">MIASLSDIHHPRPESSDNDNDPEPTPSKKPKKAQAKDDAPDDYVGYGRIIGRHLGPFVNVAAVIEYGCKADSAMSGDEEETDERLAEAWTILWKKFPGFHEYLLSISNKPVERRAIEKQLTIGMETVRSEDTSTLKTRIPAWLHADPTTPLDPALPNLTSKAHRGLTHPTFAKLLTPMEWPANETTYLEIAQGEKHVTGAQLPAFVFPLGQEFPIGEDLDHPAWEAVLDNALKGEVLLRSGKAMYMGPNSALEGEGFHKGRPGNASVIGLITFSRRTIAGVATQVYFGLSSKQEWYKTTATISTMRSFSGPSTTSSTTRSGGRRSFVCGTSESYACRAPFIPLTCSQGRARHNLG</sequence>
<name>A0AAD7CCV1_MYCRO</name>
<dbReference type="InterPro" id="IPR046521">
    <property type="entry name" value="DUF6698"/>
</dbReference>
<proteinExistence type="predicted"/>
<accession>A0AAD7CCV1</accession>